<feature type="non-terminal residue" evidence="1">
    <location>
        <position position="1"/>
    </location>
</feature>
<sequence length="342" mass="40464">MIRSRKYRDDEIKEEYILAFILKNEFNNEHKCRGKLKEYYSRLIKIDEDLKNVNGKVRELFGDEEEEKCKTLKGKVQNELDAFKEKIILRSPTADAENVENFMKNRRCGDRYLFYRKMRQVASEILFRGLGVSGFNKDQSRDEIIGLCLCSSPDDVCDDIAMKCNDLCKDLDWELRREKLEEKCYERLEECYFYRKEIIFEIPGSNFIPIEPKGTLLDEILLSKVYERWKNKGIFVGMPGKKSLADILLLLSKEEKNKNKKCTKALDKCDNSKHLNTELKALCDKSEKREREKKCEELIDVTARCSDFRTKLYKKKPSSYSNNLDSMIFFWLKLPRSITQEE</sequence>
<evidence type="ECO:0000313" key="1">
    <source>
        <dbReference type="EMBL" id="QSL65047.1"/>
    </source>
</evidence>
<accession>A0A899G8Z3</accession>
<reference evidence="1" key="1">
    <citation type="submission" date="2020-06" db="EMBL/GenBank/DDBJ databases">
        <title>Genomes of multiple members of Pneumocystis genus reveal paths to human pathogen Pneumocystis jirovecii.</title>
        <authorList>
            <person name="Cisse O.H."/>
            <person name="Ma L."/>
            <person name="Dekker J."/>
            <person name="Khil P."/>
            <person name="Jo J."/>
            <person name="Brenchley J."/>
            <person name="Blair R."/>
            <person name="Pahar B."/>
            <person name="Chabe M."/>
            <person name="Van Rompay K.A."/>
            <person name="Keesler R."/>
            <person name="Sukura A."/>
            <person name="Hirsch V."/>
            <person name="Kutty G."/>
            <person name="Liu Y."/>
            <person name="Peng L."/>
            <person name="Chen J."/>
            <person name="Song J."/>
            <person name="Weissenbacher-Lang C."/>
            <person name="Xu J."/>
            <person name="Upham N.S."/>
            <person name="Stajich J.E."/>
            <person name="Cuomo C.A."/>
            <person name="Cushion M.T."/>
            <person name="Kovacs J.A."/>
        </authorList>
    </citation>
    <scope>NUCLEOTIDE SEQUENCE</scope>
    <source>
        <strain evidence="1">2A</strain>
    </source>
</reference>
<gene>
    <name evidence="1" type="ORF">MERGE_002352</name>
</gene>
<evidence type="ECO:0000313" key="2">
    <source>
        <dbReference type="Proteomes" id="UP000663699"/>
    </source>
</evidence>
<proteinExistence type="predicted"/>
<dbReference type="Proteomes" id="UP000663699">
    <property type="component" value="Chromosome 5"/>
</dbReference>
<keyword evidence="2" id="KW-1185">Reference proteome</keyword>
<organism evidence="1 2">
    <name type="scientific">Pneumocystis wakefieldiae</name>
    <dbReference type="NCBI Taxonomy" id="38082"/>
    <lineage>
        <taxon>Eukaryota</taxon>
        <taxon>Fungi</taxon>
        <taxon>Dikarya</taxon>
        <taxon>Ascomycota</taxon>
        <taxon>Taphrinomycotina</taxon>
        <taxon>Pneumocystomycetes</taxon>
        <taxon>Pneumocystaceae</taxon>
        <taxon>Pneumocystis</taxon>
    </lineage>
</organism>
<dbReference type="OrthoDB" id="5415993at2759"/>
<protein>
    <submittedName>
        <fullName evidence="1">Uncharacterized protein</fullName>
    </submittedName>
</protein>
<dbReference type="EMBL" id="CP054536">
    <property type="protein sequence ID" value="QSL65047.1"/>
    <property type="molecule type" value="Genomic_DNA"/>
</dbReference>
<dbReference type="AlphaFoldDB" id="A0A899G8Z3"/>
<name>A0A899G8Z3_9ASCO</name>